<dbReference type="EMBL" id="CCFA01000478">
    <property type="protein sequence ID" value="CDW95916.1"/>
    <property type="molecule type" value="Genomic_DNA"/>
</dbReference>
<organism evidence="2 3">
    <name type="scientific">Sporisorium scitamineum</name>
    <dbReference type="NCBI Taxonomy" id="49012"/>
    <lineage>
        <taxon>Eukaryota</taxon>
        <taxon>Fungi</taxon>
        <taxon>Dikarya</taxon>
        <taxon>Basidiomycota</taxon>
        <taxon>Ustilaginomycotina</taxon>
        <taxon>Ustilaginomycetes</taxon>
        <taxon>Ustilaginales</taxon>
        <taxon>Ustilaginaceae</taxon>
        <taxon>Sporisorium</taxon>
    </lineage>
</organism>
<dbReference type="Proteomes" id="UP000242770">
    <property type="component" value="Unassembled WGS sequence"/>
</dbReference>
<feature type="compositionally biased region" description="Polar residues" evidence="1">
    <location>
        <begin position="137"/>
        <end position="146"/>
    </location>
</feature>
<name>A0A0F7S5B9_9BASI</name>
<reference evidence="3" key="1">
    <citation type="submission" date="2014-06" db="EMBL/GenBank/DDBJ databases">
        <authorList>
            <person name="Berkman P.J."/>
        </authorList>
    </citation>
    <scope>NUCLEOTIDE SEQUENCE [LARGE SCALE GENOMIC DNA]</scope>
</reference>
<feature type="compositionally biased region" description="Low complexity" evidence="1">
    <location>
        <begin position="127"/>
        <end position="136"/>
    </location>
</feature>
<feature type="compositionally biased region" description="Polar residues" evidence="1">
    <location>
        <begin position="107"/>
        <end position="118"/>
    </location>
</feature>
<gene>
    <name evidence="2" type="primary">SSCI09300.1</name>
</gene>
<keyword evidence="3" id="KW-1185">Reference proteome</keyword>
<feature type="region of interest" description="Disordered" evidence="1">
    <location>
        <begin position="87"/>
        <end position="146"/>
    </location>
</feature>
<evidence type="ECO:0000313" key="2">
    <source>
        <dbReference type="EMBL" id="CDW95916.1"/>
    </source>
</evidence>
<dbReference type="AlphaFoldDB" id="A0A0F7S5B9"/>
<accession>A0A0F7S5B9</accession>
<dbReference type="STRING" id="49012.A0A0F7S5B9"/>
<protein>
    <submittedName>
        <fullName evidence="2">Uncharacterized protein</fullName>
    </submittedName>
</protein>
<sequence>MSPVKGVHSHRGSISGFDSSIVAANGGMDGMAWSSFLAPQSYDANAQGHHPIQLPLWMQESTGATTGDVGGFGEAYKAASTEVKASPAQGRSWSHQDHYQSPIPHSAQYTSPTYQTPQPMHGRHDSSGSLLGSQLQTHRQSLGASGNMSEFAASTNFDSVLSDLGLPLDGLDGLFVDLPINAATGQSNYSV</sequence>
<evidence type="ECO:0000313" key="3">
    <source>
        <dbReference type="Proteomes" id="UP000242770"/>
    </source>
</evidence>
<evidence type="ECO:0000256" key="1">
    <source>
        <dbReference type="SAM" id="MobiDB-lite"/>
    </source>
</evidence>
<proteinExistence type="predicted"/>